<dbReference type="EMBL" id="WJQU01000003">
    <property type="protein sequence ID" value="KAJ6638545.1"/>
    <property type="molecule type" value="Genomic_DNA"/>
</dbReference>
<proteinExistence type="predicted"/>
<organism evidence="1 2">
    <name type="scientific">Pseudolycoriella hygida</name>
    <dbReference type="NCBI Taxonomy" id="35572"/>
    <lineage>
        <taxon>Eukaryota</taxon>
        <taxon>Metazoa</taxon>
        <taxon>Ecdysozoa</taxon>
        <taxon>Arthropoda</taxon>
        <taxon>Hexapoda</taxon>
        <taxon>Insecta</taxon>
        <taxon>Pterygota</taxon>
        <taxon>Neoptera</taxon>
        <taxon>Endopterygota</taxon>
        <taxon>Diptera</taxon>
        <taxon>Nematocera</taxon>
        <taxon>Sciaroidea</taxon>
        <taxon>Sciaridae</taxon>
        <taxon>Pseudolycoriella</taxon>
    </lineage>
</organism>
<dbReference type="AlphaFoldDB" id="A0A9Q0MV94"/>
<name>A0A9Q0MV94_9DIPT</name>
<dbReference type="Gene3D" id="1.10.472.10">
    <property type="entry name" value="Cyclin-like"/>
    <property type="match status" value="1"/>
</dbReference>
<dbReference type="SUPFAM" id="SSF47954">
    <property type="entry name" value="Cyclin-like"/>
    <property type="match status" value="1"/>
</dbReference>
<dbReference type="InterPro" id="IPR036915">
    <property type="entry name" value="Cyclin-like_sf"/>
</dbReference>
<comment type="caution">
    <text evidence="1">The sequence shown here is derived from an EMBL/GenBank/DDBJ whole genome shotgun (WGS) entry which is preliminary data.</text>
</comment>
<dbReference type="Proteomes" id="UP001151699">
    <property type="component" value="Chromosome X"/>
</dbReference>
<evidence type="ECO:0000313" key="2">
    <source>
        <dbReference type="Proteomes" id="UP001151699"/>
    </source>
</evidence>
<sequence>MTDETNIRKVINRTIKVVQSCTMPSWYYEKKDLKNTPSIRDGLDYETERRYRKEGARFIMDCDKKISM</sequence>
<dbReference type="OrthoDB" id="25002at2759"/>
<accession>A0A9Q0MV94</accession>
<keyword evidence="2" id="KW-1185">Reference proteome</keyword>
<evidence type="ECO:0000313" key="1">
    <source>
        <dbReference type="EMBL" id="KAJ6638545.1"/>
    </source>
</evidence>
<gene>
    <name evidence="1" type="primary">CCNK</name>
    <name evidence="1" type="ORF">Bhyg_11282</name>
</gene>
<protein>
    <submittedName>
        <fullName evidence="1">Cyclin-K</fullName>
    </submittedName>
</protein>
<reference evidence="1" key="1">
    <citation type="submission" date="2022-07" db="EMBL/GenBank/DDBJ databases">
        <authorList>
            <person name="Trinca V."/>
            <person name="Uliana J.V.C."/>
            <person name="Torres T.T."/>
            <person name="Ward R.J."/>
            <person name="Monesi N."/>
        </authorList>
    </citation>
    <scope>NUCLEOTIDE SEQUENCE</scope>
    <source>
        <strain evidence="1">HSMRA1968</strain>
        <tissue evidence="1">Whole embryos</tissue>
    </source>
</reference>